<dbReference type="GO" id="GO:0008017">
    <property type="term" value="F:microtubule binding"/>
    <property type="evidence" value="ECO:0007669"/>
    <property type="project" value="TreeGrafter"/>
</dbReference>
<protein>
    <submittedName>
        <fullName evidence="2">Uncharacterized protein</fullName>
    </submittedName>
</protein>
<reference evidence="2 3" key="1">
    <citation type="journal article" date="2023" name="bioRxiv">
        <title>Conserved and derived expression patterns and positive selection on dental genes reveal complex evolutionary context of ever-growing rodent molars.</title>
        <authorList>
            <person name="Calamari Z.T."/>
            <person name="Song A."/>
            <person name="Cohen E."/>
            <person name="Akter M."/>
            <person name="Roy R.D."/>
            <person name="Hallikas O."/>
            <person name="Christensen M.M."/>
            <person name="Li P."/>
            <person name="Marangoni P."/>
            <person name="Jernvall J."/>
            <person name="Klein O.D."/>
        </authorList>
    </citation>
    <scope>NUCLEOTIDE SEQUENCE [LARGE SCALE GENOMIC DNA]</scope>
    <source>
        <strain evidence="2">V071</strain>
    </source>
</reference>
<dbReference type="GO" id="GO:0036089">
    <property type="term" value="P:cleavage furrow formation"/>
    <property type="evidence" value="ECO:0007669"/>
    <property type="project" value="TreeGrafter"/>
</dbReference>
<name>A0AAW0HMC9_MYOGA</name>
<dbReference type="GO" id="GO:0051639">
    <property type="term" value="P:actin filament network formation"/>
    <property type="evidence" value="ECO:0007669"/>
    <property type="project" value="TreeGrafter"/>
</dbReference>
<proteinExistence type="predicted"/>
<dbReference type="PANTHER" id="PTHR21345:SF8">
    <property type="entry name" value="PROTEIN SPIRE HOMOLOG 1"/>
    <property type="match status" value="1"/>
</dbReference>
<dbReference type="PANTHER" id="PTHR21345">
    <property type="entry name" value="SPIRE"/>
    <property type="match status" value="1"/>
</dbReference>
<feature type="region of interest" description="Disordered" evidence="1">
    <location>
        <begin position="181"/>
        <end position="200"/>
    </location>
</feature>
<accession>A0AAW0HMC9</accession>
<dbReference type="GO" id="GO:0005938">
    <property type="term" value="C:cell cortex"/>
    <property type="evidence" value="ECO:0007669"/>
    <property type="project" value="TreeGrafter"/>
</dbReference>
<dbReference type="Proteomes" id="UP001488838">
    <property type="component" value="Unassembled WGS sequence"/>
</dbReference>
<dbReference type="InterPro" id="IPR029901">
    <property type="entry name" value="Spire"/>
</dbReference>
<dbReference type="GO" id="GO:0040038">
    <property type="term" value="P:polar body extrusion after meiotic divisions"/>
    <property type="evidence" value="ECO:0007669"/>
    <property type="project" value="TreeGrafter"/>
</dbReference>
<evidence type="ECO:0000313" key="3">
    <source>
        <dbReference type="Proteomes" id="UP001488838"/>
    </source>
</evidence>
<dbReference type="GO" id="GO:0048193">
    <property type="term" value="P:Golgi vesicle transport"/>
    <property type="evidence" value="ECO:0007669"/>
    <property type="project" value="TreeGrafter"/>
</dbReference>
<sequence length="238" mass="26885">MCARKKPPKFLPISSTPQPERRQPPQRRHSIEKETPTNVRQFLPPSRQSSRSLEEFCYPVECLALTVEEVMHIRQVLVKAELEKYQQYKDVYTALKKGKARVLTVLQKGKLHSVEFPVHLFATLPIPELTLTFVWDDRCGCPPSHIPLYPSSRWDLLPCKGGKVVRGQKNSPLVTIGHFGVSPGEQGSGASRASSDSSRRSLVLANKRARLKRKTQSFYMSSAGPSEYCPSERTINEI</sequence>
<dbReference type="GO" id="GO:0051295">
    <property type="term" value="P:establishment of meiotic spindle localization"/>
    <property type="evidence" value="ECO:0007669"/>
    <property type="project" value="TreeGrafter"/>
</dbReference>
<dbReference type="EMBL" id="JBBHLL010000446">
    <property type="protein sequence ID" value="KAK7802769.1"/>
    <property type="molecule type" value="Genomic_DNA"/>
</dbReference>
<evidence type="ECO:0000313" key="2">
    <source>
        <dbReference type="EMBL" id="KAK7802769.1"/>
    </source>
</evidence>
<gene>
    <name evidence="2" type="ORF">U0070_005807</name>
</gene>
<evidence type="ECO:0000256" key="1">
    <source>
        <dbReference type="SAM" id="MobiDB-lite"/>
    </source>
</evidence>
<dbReference type="GO" id="GO:0045010">
    <property type="term" value="P:actin nucleation"/>
    <property type="evidence" value="ECO:0007669"/>
    <property type="project" value="InterPro"/>
</dbReference>
<dbReference type="AlphaFoldDB" id="A0AAW0HMC9"/>
<keyword evidence="3" id="KW-1185">Reference proteome</keyword>
<feature type="compositionally biased region" description="Basic and acidic residues" evidence="1">
    <location>
        <begin position="19"/>
        <end position="35"/>
    </location>
</feature>
<dbReference type="GO" id="GO:0030041">
    <property type="term" value="P:actin filament polymerization"/>
    <property type="evidence" value="ECO:0007669"/>
    <property type="project" value="TreeGrafter"/>
</dbReference>
<dbReference type="GO" id="GO:0003779">
    <property type="term" value="F:actin binding"/>
    <property type="evidence" value="ECO:0007669"/>
    <property type="project" value="InterPro"/>
</dbReference>
<feature type="region of interest" description="Disordered" evidence="1">
    <location>
        <begin position="1"/>
        <end position="38"/>
    </location>
</feature>
<comment type="caution">
    <text evidence="2">The sequence shown here is derived from an EMBL/GenBank/DDBJ whole genome shotgun (WGS) entry which is preliminary data.</text>
</comment>
<dbReference type="GO" id="GO:0030659">
    <property type="term" value="C:cytoplasmic vesicle membrane"/>
    <property type="evidence" value="ECO:0007669"/>
    <property type="project" value="TreeGrafter"/>
</dbReference>
<organism evidence="2 3">
    <name type="scientific">Myodes glareolus</name>
    <name type="common">Bank vole</name>
    <name type="synonym">Clethrionomys glareolus</name>
    <dbReference type="NCBI Taxonomy" id="447135"/>
    <lineage>
        <taxon>Eukaryota</taxon>
        <taxon>Metazoa</taxon>
        <taxon>Chordata</taxon>
        <taxon>Craniata</taxon>
        <taxon>Vertebrata</taxon>
        <taxon>Euteleostomi</taxon>
        <taxon>Mammalia</taxon>
        <taxon>Eutheria</taxon>
        <taxon>Euarchontoglires</taxon>
        <taxon>Glires</taxon>
        <taxon>Rodentia</taxon>
        <taxon>Myomorpha</taxon>
        <taxon>Muroidea</taxon>
        <taxon>Cricetidae</taxon>
        <taxon>Arvicolinae</taxon>
        <taxon>Myodes</taxon>
    </lineage>
</organism>